<protein>
    <submittedName>
        <fullName evidence="2">Uncharacterized protein</fullName>
    </submittedName>
</protein>
<accession>A0ABQ2UY42</accession>
<dbReference type="Proteomes" id="UP000654471">
    <property type="component" value="Unassembled WGS sequence"/>
</dbReference>
<evidence type="ECO:0000256" key="1">
    <source>
        <dbReference type="SAM" id="MobiDB-lite"/>
    </source>
</evidence>
<reference evidence="3" key="1">
    <citation type="journal article" date="2019" name="Int. J. Syst. Evol. Microbiol.">
        <title>The Global Catalogue of Microorganisms (GCM) 10K type strain sequencing project: providing services to taxonomists for standard genome sequencing and annotation.</title>
        <authorList>
            <consortium name="The Broad Institute Genomics Platform"/>
            <consortium name="The Broad Institute Genome Sequencing Center for Infectious Disease"/>
            <person name="Wu L."/>
            <person name="Ma J."/>
        </authorList>
    </citation>
    <scope>NUCLEOTIDE SEQUENCE [LARGE SCALE GENOMIC DNA]</scope>
    <source>
        <strain evidence="3">JCM 3399</strain>
    </source>
</reference>
<comment type="caution">
    <text evidence="2">The sequence shown here is derived from an EMBL/GenBank/DDBJ whole genome shotgun (WGS) entry which is preliminary data.</text>
</comment>
<keyword evidence="3" id="KW-1185">Reference proteome</keyword>
<evidence type="ECO:0000313" key="2">
    <source>
        <dbReference type="EMBL" id="GGU59784.1"/>
    </source>
</evidence>
<sequence>MSVIGSATPVPQPAPEESSRPTSLGLISYPDLSTARHAIQPASLKERLTRRHWLNEPSGPVGRVTLCESITVVSGARVHSRMRGSASPCAAGGRRARRELVLRPLTEREEPKGRNGLEHSDRGVRQGLVASRPRSVIHGPAHLPLPLIQTRAQCYRSQATEVERQAAR</sequence>
<organism evidence="2 3">
    <name type="scientific">Streptomyces albospinus</name>
    <dbReference type="NCBI Taxonomy" id="285515"/>
    <lineage>
        <taxon>Bacteria</taxon>
        <taxon>Bacillati</taxon>
        <taxon>Actinomycetota</taxon>
        <taxon>Actinomycetes</taxon>
        <taxon>Kitasatosporales</taxon>
        <taxon>Streptomycetaceae</taxon>
        <taxon>Streptomyces</taxon>
    </lineage>
</organism>
<dbReference type="EMBL" id="BMRP01000007">
    <property type="protein sequence ID" value="GGU59784.1"/>
    <property type="molecule type" value="Genomic_DNA"/>
</dbReference>
<evidence type="ECO:0000313" key="3">
    <source>
        <dbReference type="Proteomes" id="UP000654471"/>
    </source>
</evidence>
<gene>
    <name evidence="2" type="ORF">GCM10010211_25950</name>
</gene>
<feature type="region of interest" description="Disordered" evidence="1">
    <location>
        <begin position="105"/>
        <end position="124"/>
    </location>
</feature>
<feature type="region of interest" description="Disordered" evidence="1">
    <location>
        <begin position="1"/>
        <end position="25"/>
    </location>
</feature>
<proteinExistence type="predicted"/>
<name>A0ABQ2UY42_9ACTN</name>